<dbReference type="PANTHER" id="PTHR42698">
    <property type="entry name" value="GTPASE ERA"/>
    <property type="match status" value="1"/>
</dbReference>
<sequence length="573" mass="61668">MPSEHASAELLGALSRLLSALTALDRTFERTGRGAVPAPVVAARAEVIDQLSDYVIPRLVQLEAPLLTVVGGSTGAGKSTLVNSLVGEPVTESGVLRPTTRSPVLVHHPEEEHWFQPDRILPQLPRTEVTTNDVYALRLVSSDLVPRGLAILDAPDIDSIDADNRQLAAQLLAAADLWLFVTSAARYADQVPWDYLARAAERASSVAVVLDRTHEEQVVEVRGHLARMMTSRGLSDSPLFTVSETQTDESGLLPRSAVAPIRTWLHELAGDPMGRASVVHATLDGAVRHNVMAAFDIADGMDAVVTGAASLHAVLDAAFESSSAQLRRQAVDGSLLRGRVLSRWQEFVGSGELLRSVEERVTRLRDRIVENVTGRRAKSDEVLESVTEALQGLVREHVERAVRDTATGWTDSSAGASSAAEEGLDRVSREVAVTAERLARDWRDRVVDMVRSQGADKRMSATFLAVGVNGVSVAVMVLAVSSEAQSRDRSLALAERLLSSIFEAAPAAALVQRAATALLEVVGTPLDAERRRLGGLIDSPARLEALRDEVRGAARQAEYARHLDFFADGGKHA</sequence>
<organism evidence="2 3">
    <name type="scientific">Aeromicrobium halocynthiae</name>
    <dbReference type="NCBI Taxonomy" id="560557"/>
    <lineage>
        <taxon>Bacteria</taxon>
        <taxon>Bacillati</taxon>
        <taxon>Actinomycetota</taxon>
        <taxon>Actinomycetes</taxon>
        <taxon>Propionibacteriales</taxon>
        <taxon>Nocardioidaceae</taxon>
        <taxon>Aeromicrobium</taxon>
    </lineage>
</organism>
<dbReference type="InterPro" id="IPR005662">
    <property type="entry name" value="GTPase_Era-like"/>
</dbReference>
<proteinExistence type="predicted"/>
<dbReference type="SUPFAM" id="SSF52540">
    <property type="entry name" value="P-loop containing nucleoside triphosphate hydrolases"/>
    <property type="match status" value="1"/>
</dbReference>
<feature type="domain" description="Dynamin N-terminal" evidence="1">
    <location>
        <begin position="69"/>
        <end position="205"/>
    </location>
</feature>
<dbReference type="RefSeq" id="WP_344329152.1">
    <property type="nucleotide sequence ID" value="NZ_BAAAPY010000010.1"/>
</dbReference>
<gene>
    <name evidence="2" type="ORF">GCM10009821_24720</name>
</gene>
<dbReference type="EMBL" id="BAAAPY010000010">
    <property type="protein sequence ID" value="GAA2082836.1"/>
    <property type="molecule type" value="Genomic_DNA"/>
</dbReference>
<dbReference type="PANTHER" id="PTHR42698:SF1">
    <property type="entry name" value="GTPASE ERA, MITOCHONDRIAL"/>
    <property type="match status" value="1"/>
</dbReference>
<comment type="caution">
    <text evidence="2">The sequence shown here is derived from an EMBL/GenBank/DDBJ whole genome shotgun (WGS) entry which is preliminary data.</text>
</comment>
<evidence type="ECO:0000313" key="3">
    <source>
        <dbReference type="Proteomes" id="UP001501480"/>
    </source>
</evidence>
<dbReference type="InterPro" id="IPR045063">
    <property type="entry name" value="Dynamin_N"/>
</dbReference>
<evidence type="ECO:0000313" key="2">
    <source>
        <dbReference type="EMBL" id="GAA2082836.1"/>
    </source>
</evidence>
<dbReference type="Proteomes" id="UP001501480">
    <property type="component" value="Unassembled WGS sequence"/>
</dbReference>
<dbReference type="CDD" id="cd00882">
    <property type="entry name" value="Ras_like_GTPase"/>
    <property type="match status" value="1"/>
</dbReference>
<dbReference type="Pfam" id="PF00350">
    <property type="entry name" value="Dynamin_N"/>
    <property type="match status" value="1"/>
</dbReference>
<evidence type="ECO:0000259" key="1">
    <source>
        <dbReference type="Pfam" id="PF00350"/>
    </source>
</evidence>
<protein>
    <submittedName>
        <fullName evidence="2">Dynamin family protein</fullName>
    </submittedName>
</protein>
<keyword evidence="3" id="KW-1185">Reference proteome</keyword>
<name>A0ABN2W4I4_9ACTN</name>
<reference evidence="2 3" key="1">
    <citation type="journal article" date="2019" name="Int. J. Syst. Evol. Microbiol.">
        <title>The Global Catalogue of Microorganisms (GCM) 10K type strain sequencing project: providing services to taxonomists for standard genome sequencing and annotation.</title>
        <authorList>
            <consortium name="The Broad Institute Genomics Platform"/>
            <consortium name="The Broad Institute Genome Sequencing Center for Infectious Disease"/>
            <person name="Wu L."/>
            <person name="Ma J."/>
        </authorList>
    </citation>
    <scope>NUCLEOTIDE SEQUENCE [LARGE SCALE GENOMIC DNA]</scope>
    <source>
        <strain evidence="2 3">JCM 15749</strain>
    </source>
</reference>
<dbReference type="Gene3D" id="3.40.50.300">
    <property type="entry name" value="P-loop containing nucleotide triphosphate hydrolases"/>
    <property type="match status" value="1"/>
</dbReference>
<accession>A0ABN2W4I4</accession>
<dbReference type="InterPro" id="IPR027417">
    <property type="entry name" value="P-loop_NTPase"/>
</dbReference>